<dbReference type="KEGG" id="lhi:JP39_07620"/>
<dbReference type="Proteomes" id="UP000061546">
    <property type="component" value="Chromosome"/>
</dbReference>
<feature type="transmembrane region" description="Helical" evidence="1">
    <location>
        <begin position="35"/>
        <end position="51"/>
    </location>
</feature>
<feature type="transmembrane region" description="Helical" evidence="1">
    <location>
        <begin position="12"/>
        <end position="29"/>
    </location>
</feature>
<feature type="transmembrane region" description="Helical" evidence="1">
    <location>
        <begin position="164"/>
        <end position="180"/>
    </location>
</feature>
<keyword evidence="1" id="KW-0812">Transmembrane</keyword>
<reference evidence="2 3" key="1">
    <citation type="submission" date="2015-08" db="EMBL/GenBank/DDBJ databases">
        <title>Genomic sequence of Lactobacillus heilongjiangensis DSM 28069, isolated from Chinese traditional pickle.</title>
        <authorList>
            <person name="Jiang X."/>
            <person name="Zheng B."/>
            <person name="Cheng H."/>
        </authorList>
    </citation>
    <scope>NUCLEOTIDE SEQUENCE [LARGE SCALE GENOMIC DNA]</scope>
    <source>
        <strain evidence="2 3">DSM 28069</strain>
    </source>
</reference>
<feature type="transmembrane region" description="Helical" evidence="1">
    <location>
        <begin position="136"/>
        <end position="157"/>
    </location>
</feature>
<dbReference type="RefSeq" id="WP_041501580.1">
    <property type="nucleotide sequence ID" value="NZ_BJDV01000016.1"/>
</dbReference>
<protein>
    <submittedName>
        <fullName evidence="2">Uncharacterized protein</fullName>
    </submittedName>
</protein>
<gene>
    <name evidence="2" type="ORF">JP39_07620</name>
</gene>
<sequence length="224" mass="25890">MDKLKSKKILSAFIEFISYHIFPFIFIFVHDLNNYSLHGFLIIMVAMVALYKEYILTLNPNKYFHILYSVIYILLAALSLHSLNLFVIVLVFAQLAFLYMTRYLPDKYQNLVSLVEDFVVPSFMSIALAFTYMHFISVNFVVPLLLVNLATVLINYFEGTKADYIELAVISGLCVILFLLNYISLWTALAIIVFIVAMSLLKKYKNFNQSNLFYRVIGNLILVV</sequence>
<accession>A0A0K2LD60</accession>
<keyword evidence="3" id="KW-1185">Reference proteome</keyword>
<name>A0A0K2LD60_9LACO</name>
<evidence type="ECO:0000256" key="1">
    <source>
        <dbReference type="SAM" id="Phobius"/>
    </source>
</evidence>
<feature type="transmembrane region" description="Helical" evidence="1">
    <location>
        <begin position="111"/>
        <end position="130"/>
    </location>
</feature>
<proteinExistence type="predicted"/>
<dbReference type="OrthoDB" id="2283983at2"/>
<dbReference type="EMBL" id="CP012559">
    <property type="protein sequence ID" value="ALB29242.1"/>
    <property type="molecule type" value="Genomic_DNA"/>
</dbReference>
<keyword evidence="1" id="KW-1133">Transmembrane helix</keyword>
<evidence type="ECO:0000313" key="3">
    <source>
        <dbReference type="Proteomes" id="UP000061546"/>
    </source>
</evidence>
<evidence type="ECO:0000313" key="2">
    <source>
        <dbReference type="EMBL" id="ALB29242.1"/>
    </source>
</evidence>
<keyword evidence="1" id="KW-0472">Membrane</keyword>
<organism evidence="2 3">
    <name type="scientific">Companilactobacillus heilongjiangensis</name>
    <dbReference type="NCBI Taxonomy" id="1074467"/>
    <lineage>
        <taxon>Bacteria</taxon>
        <taxon>Bacillati</taxon>
        <taxon>Bacillota</taxon>
        <taxon>Bacilli</taxon>
        <taxon>Lactobacillales</taxon>
        <taxon>Lactobacillaceae</taxon>
        <taxon>Companilactobacillus</taxon>
    </lineage>
</organism>
<dbReference type="AlphaFoldDB" id="A0A0K2LD60"/>